<dbReference type="GeneID" id="48971868"/>
<reference evidence="6" key="3">
    <citation type="submission" date="2019-10" db="EMBL/GenBank/DDBJ databases">
        <authorList>
            <person name="Sugawara M."/>
            <person name="Epstein B."/>
            <person name="Badgley B."/>
            <person name="Unno T."/>
            <person name="Xu L."/>
            <person name="Reese J."/>
            <person name="Gyaneshwar P."/>
            <person name="Denny R."/>
            <person name="Mudege J."/>
            <person name="Bharti A."/>
            <person name="Farmer A."/>
            <person name="May G."/>
            <person name="Woodward J."/>
            <person name="Medigue C."/>
            <person name="Vallenet D."/>
            <person name="Lajus A."/>
            <person name="Rouy Z."/>
            <person name="Martinez-Vaz B."/>
            <person name="Tiffin P."/>
            <person name="Young N."/>
            <person name="Sadowsky M."/>
        </authorList>
    </citation>
    <scope>NUCLEOTIDE SEQUENCE</scope>
    <source>
        <strain evidence="6">USDA205</strain>
    </source>
</reference>
<name>A0A2A6LTJ4_RHIFR</name>
<evidence type="ECO:0000256" key="5">
    <source>
        <dbReference type="SAM" id="SignalP"/>
    </source>
</evidence>
<keyword evidence="3" id="KW-0574">Periplasm</keyword>
<dbReference type="SUPFAM" id="SSF53850">
    <property type="entry name" value="Periplasmic binding protein-like II"/>
    <property type="match status" value="1"/>
</dbReference>
<evidence type="ECO:0000313" key="9">
    <source>
        <dbReference type="Proteomes" id="UP000466694"/>
    </source>
</evidence>
<dbReference type="Gene3D" id="3.40.190.10">
    <property type="entry name" value="Periplasmic binding protein-like II"/>
    <property type="match status" value="2"/>
</dbReference>
<reference evidence="7 8" key="2">
    <citation type="submission" date="2017-09" db="EMBL/GenBank/DDBJ databases">
        <title>Comparative genomics of rhizobia isolated from Phaseolus vulgaris in China.</title>
        <authorList>
            <person name="Tong W."/>
        </authorList>
    </citation>
    <scope>NUCLEOTIDE SEQUENCE [LARGE SCALE GENOMIC DNA]</scope>
    <source>
        <strain evidence="7 8">PCH1</strain>
    </source>
</reference>
<dbReference type="EMBL" id="NWTC01000020">
    <property type="protein sequence ID" value="PDT45542.1"/>
    <property type="molecule type" value="Genomic_DNA"/>
</dbReference>
<gene>
    <name evidence="7" type="ORF">CO661_22740</name>
    <name evidence="6" type="ORF">GHK48_04160</name>
</gene>
<keyword evidence="4" id="KW-0479">Metal-binding</keyword>
<accession>A0A2A6LTJ4</accession>
<dbReference type="Proteomes" id="UP000466694">
    <property type="component" value="Unassembled WGS sequence"/>
</dbReference>
<evidence type="ECO:0000313" key="8">
    <source>
        <dbReference type="Proteomes" id="UP000220353"/>
    </source>
</evidence>
<evidence type="ECO:0000256" key="4">
    <source>
        <dbReference type="PIRSR" id="PIRSR002825-1"/>
    </source>
</evidence>
<evidence type="ECO:0000256" key="3">
    <source>
        <dbReference type="ARBA" id="ARBA00022764"/>
    </source>
</evidence>
<dbReference type="CDD" id="cd13542">
    <property type="entry name" value="PBP2_FutA1_ilke"/>
    <property type="match status" value="1"/>
</dbReference>
<protein>
    <submittedName>
        <fullName evidence="6">Extracellular solute-binding protein</fullName>
    </submittedName>
    <submittedName>
        <fullName evidence="7">Iron ABC transporter substrate-binding protein</fullName>
    </submittedName>
</protein>
<dbReference type="PIRSF" id="PIRSF002825">
    <property type="entry name" value="CfbpA"/>
    <property type="match status" value="1"/>
</dbReference>
<feature type="signal peptide" evidence="5">
    <location>
        <begin position="1"/>
        <end position="26"/>
    </location>
</feature>
<feature type="binding site" evidence="4">
    <location>
        <position position="223"/>
    </location>
    <ligand>
        <name>Fe cation</name>
        <dbReference type="ChEBI" id="CHEBI:24875"/>
    </ligand>
</feature>
<dbReference type="PANTHER" id="PTHR30006">
    <property type="entry name" value="THIAMINE-BINDING PERIPLASMIC PROTEIN-RELATED"/>
    <property type="match status" value="1"/>
</dbReference>
<dbReference type="Proteomes" id="UP000220353">
    <property type="component" value="Unassembled WGS sequence"/>
</dbReference>
<sequence>MLASKTLIGSLSVAAAFLALTAPARADGEVNIYSYRQPDLIQPLLDAFTKETGITANVLFLDKGLVERIQAEGANSPADVILTVDISRLTEAKDAGVTQPLVNETINKDIPAHFRDPDGNWFGLTTRGRVVYASKERVPQNDITYEELADPKWKGKFCTRDGQHSYNIGLFASMIAHHGEAETEKWLTGIRDNLSKKPDGGDRDQAKAIFAGECDIALGNSYYVGLMLTNEKEPQQKEWASAIKVLFPNAKDRGTHVNISGMALAKNAPNKENAVKLMEFLSAGEAQKIYAEQVFEYPVLPGAEPSDVVKSFGTIKPDSLPLAEIAANRKKASELVDKVGYNDGPQD</sequence>
<dbReference type="GO" id="GO:0046872">
    <property type="term" value="F:metal ion binding"/>
    <property type="evidence" value="ECO:0007669"/>
    <property type="project" value="UniProtKB-KW"/>
</dbReference>
<dbReference type="GO" id="GO:0030288">
    <property type="term" value="C:outer membrane-bounded periplasmic space"/>
    <property type="evidence" value="ECO:0007669"/>
    <property type="project" value="TreeGrafter"/>
</dbReference>
<feature type="chain" id="PRO_5036315328" evidence="5">
    <location>
        <begin position="27"/>
        <end position="347"/>
    </location>
</feature>
<dbReference type="Pfam" id="PF01547">
    <property type="entry name" value="SBP_bac_1"/>
    <property type="match status" value="1"/>
</dbReference>
<keyword evidence="4" id="KW-0408">Iron</keyword>
<evidence type="ECO:0000256" key="2">
    <source>
        <dbReference type="ARBA" id="ARBA00022729"/>
    </source>
</evidence>
<comment type="caution">
    <text evidence="7">The sequence shown here is derived from an EMBL/GenBank/DDBJ whole genome shotgun (WGS) entry which is preliminary data.</text>
</comment>
<dbReference type="EMBL" id="WISZ01000052">
    <property type="protein sequence ID" value="MQX07533.1"/>
    <property type="molecule type" value="Genomic_DNA"/>
</dbReference>
<evidence type="ECO:0000313" key="6">
    <source>
        <dbReference type="EMBL" id="MQX07533.1"/>
    </source>
</evidence>
<dbReference type="AlphaFoldDB" id="A0A2A6LTJ4"/>
<reference evidence="6 9" key="1">
    <citation type="journal article" date="2013" name="Genome Biol.">
        <title>Comparative genomics of the core and accessory genomes of 48 Sinorhizobium strains comprising five genospecies.</title>
        <authorList>
            <person name="Sugawara M."/>
            <person name="Epstein B."/>
            <person name="Badgley B.D."/>
            <person name="Unno T."/>
            <person name="Xu L."/>
            <person name="Reese J."/>
            <person name="Gyaneshwar P."/>
            <person name="Denny R."/>
            <person name="Mudge J."/>
            <person name="Bharti A.K."/>
            <person name="Farmer A.D."/>
            <person name="May G.D."/>
            <person name="Woodward J.E."/>
            <person name="Medigue C."/>
            <person name="Vallenet D."/>
            <person name="Lajus A."/>
            <person name="Rouy Z."/>
            <person name="Martinez-Vaz B."/>
            <person name="Tiffin P."/>
            <person name="Young N.D."/>
            <person name="Sadowsky M.J."/>
        </authorList>
    </citation>
    <scope>NUCLEOTIDE SEQUENCE [LARGE SCALE GENOMIC DNA]</scope>
    <source>
        <strain evidence="6 9">USDA205</strain>
    </source>
</reference>
<proteinExistence type="inferred from homology"/>
<evidence type="ECO:0000256" key="1">
    <source>
        <dbReference type="ARBA" id="ARBA00008520"/>
    </source>
</evidence>
<comment type="similarity">
    <text evidence="1">Belongs to the bacterial solute-binding protein 1 family.</text>
</comment>
<evidence type="ECO:0000313" key="7">
    <source>
        <dbReference type="EMBL" id="PDT45542.1"/>
    </source>
</evidence>
<feature type="binding site" evidence="4">
    <location>
        <position position="222"/>
    </location>
    <ligand>
        <name>Fe cation</name>
        <dbReference type="ChEBI" id="CHEBI:24875"/>
    </ligand>
</feature>
<dbReference type="RefSeq" id="WP_037395234.1">
    <property type="nucleotide sequence ID" value="NZ_BJNI01000145.1"/>
</dbReference>
<organism evidence="7 8">
    <name type="scientific">Rhizobium fredii</name>
    <name type="common">Sinorhizobium fredii</name>
    <dbReference type="NCBI Taxonomy" id="380"/>
    <lineage>
        <taxon>Bacteria</taxon>
        <taxon>Pseudomonadati</taxon>
        <taxon>Pseudomonadota</taxon>
        <taxon>Alphaproteobacteria</taxon>
        <taxon>Hyphomicrobiales</taxon>
        <taxon>Rhizobiaceae</taxon>
        <taxon>Sinorhizobium/Ensifer group</taxon>
        <taxon>Sinorhizobium</taxon>
    </lineage>
</organism>
<keyword evidence="2 5" id="KW-0732">Signal</keyword>
<dbReference type="InterPro" id="IPR006059">
    <property type="entry name" value="SBP"/>
</dbReference>
<dbReference type="InterPro" id="IPR026045">
    <property type="entry name" value="Ferric-bd"/>
</dbReference>
<dbReference type="PANTHER" id="PTHR30006:SF15">
    <property type="entry name" value="IRON-UTILIZATION PERIPLASMIC PROTEIN"/>
    <property type="match status" value="1"/>
</dbReference>